<keyword evidence="1" id="KW-1133">Transmembrane helix</keyword>
<dbReference type="Proteomes" id="UP000236291">
    <property type="component" value="Unassembled WGS sequence"/>
</dbReference>
<dbReference type="SUPFAM" id="SSF140990">
    <property type="entry name" value="FtsH protease domain-like"/>
    <property type="match status" value="1"/>
</dbReference>
<feature type="transmembrane region" description="Helical" evidence="1">
    <location>
        <begin position="12"/>
        <end position="29"/>
    </location>
</feature>
<evidence type="ECO:0000256" key="1">
    <source>
        <dbReference type="SAM" id="Phobius"/>
    </source>
</evidence>
<evidence type="ECO:0000313" key="2">
    <source>
        <dbReference type="EMBL" id="PNX54642.1"/>
    </source>
</evidence>
<dbReference type="EMBL" id="ASHM01068700">
    <property type="protein sequence ID" value="PNX54642.1"/>
    <property type="molecule type" value="Genomic_DNA"/>
</dbReference>
<protein>
    <submittedName>
        <fullName evidence="2">Uncharacterized protein</fullName>
    </submittedName>
</protein>
<keyword evidence="1" id="KW-0812">Transmembrane</keyword>
<organism evidence="2 3">
    <name type="scientific">Trifolium pratense</name>
    <name type="common">Red clover</name>
    <dbReference type="NCBI Taxonomy" id="57577"/>
    <lineage>
        <taxon>Eukaryota</taxon>
        <taxon>Viridiplantae</taxon>
        <taxon>Streptophyta</taxon>
        <taxon>Embryophyta</taxon>
        <taxon>Tracheophyta</taxon>
        <taxon>Spermatophyta</taxon>
        <taxon>Magnoliopsida</taxon>
        <taxon>eudicotyledons</taxon>
        <taxon>Gunneridae</taxon>
        <taxon>Pentapetalae</taxon>
        <taxon>rosids</taxon>
        <taxon>fabids</taxon>
        <taxon>Fabales</taxon>
        <taxon>Fabaceae</taxon>
        <taxon>Papilionoideae</taxon>
        <taxon>50 kb inversion clade</taxon>
        <taxon>NPAAA clade</taxon>
        <taxon>Hologalegina</taxon>
        <taxon>IRL clade</taxon>
        <taxon>Trifolieae</taxon>
        <taxon>Trifolium</taxon>
    </lineage>
</organism>
<proteinExistence type="predicted"/>
<reference evidence="2 3" key="2">
    <citation type="journal article" date="2017" name="Front. Plant Sci.">
        <title>Gene Classification and Mining of Molecular Markers Useful in Red Clover (Trifolium pratense) Breeding.</title>
        <authorList>
            <person name="Istvanek J."/>
            <person name="Dluhosova J."/>
            <person name="Dluhos P."/>
            <person name="Patkova L."/>
            <person name="Nedelnik J."/>
            <person name="Repkova J."/>
        </authorList>
    </citation>
    <scope>NUCLEOTIDE SEQUENCE [LARGE SCALE GENOMIC DNA]</scope>
    <source>
        <strain evidence="3">cv. Tatra</strain>
        <tissue evidence="2">Young leaves</tissue>
    </source>
</reference>
<comment type="caution">
    <text evidence="2">The sequence shown here is derived from an EMBL/GenBank/DDBJ whole genome shotgun (WGS) entry which is preliminary data.</text>
</comment>
<sequence>MPLQFIRQANSLQLITVVSIVVALAYRAAKYFTFGLDLMSNRPGKDIEMATHFAVAMVMRLGFAPSNRPDNMKCMFATHGLPTSLKSLVGTE</sequence>
<feature type="non-terminal residue" evidence="2">
    <location>
        <position position="92"/>
    </location>
</feature>
<dbReference type="GO" id="GO:0006508">
    <property type="term" value="P:proteolysis"/>
    <property type="evidence" value="ECO:0007669"/>
    <property type="project" value="InterPro"/>
</dbReference>
<name>A0A2K3JKT7_TRIPR</name>
<dbReference type="AlphaFoldDB" id="A0A2K3JKT7"/>
<gene>
    <name evidence="2" type="ORF">L195_g048263</name>
</gene>
<reference evidence="2 3" key="1">
    <citation type="journal article" date="2014" name="Am. J. Bot.">
        <title>Genome assembly and annotation for red clover (Trifolium pratense; Fabaceae).</title>
        <authorList>
            <person name="Istvanek J."/>
            <person name="Jaros M."/>
            <person name="Krenek A."/>
            <person name="Repkova J."/>
        </authorList>
    </citation>
    <scope>NUCLEOTIDE SEQUENCE [LARGE SCALE GENOMIC DNA]</scope>
    <source>
        <strain evidence="3">cv. Tatra</strain>
        <tissue evidence="2">Young leaves</tissue>
    </source>
</reference>
<dbReference type="GO" id="GO:0004222">
    <property type="term" value="F:metalloendopeptidase activity"/>
    <property type="evidence" value="ECO:0007669"/>
    <property type="project" value="InterPro"/>
</dbReference>
<evidence type="ECO:0000313" key="3">
    <source>
        <dbReference type="Proteomes" id="UP000236291"/>
    </source>
</evidence>
<accession>A0A2K3JKT7</accession>
<dbReference type="InterPro" id="IPR037219">
    <property type="entry name" value="Peptidase_M41-like"/>
</dbReference>
<dbReference type="GO" id="GO:0004176">
    <property type="term" value="F:ATP-dependent peptidase activity"/>
    <property type="evidence" value="ECO:0007669"/>
    <property type="project" value="InterPro"/>
</dbReference>
<keyword evidence="1" id="KW-0472">Membrane</keyword>
<dbReference type="GO" id="GO:0005524">
    <property type="term" value="F:ATP binding"/>
    <property type="evidence" value="ECO:0007669"/>
    <property type="project" value="InterPro"/>
</dbReference>